<evidence type="ECO:0000256" key="3">
    <source>
        <dbReference type="ARBA" id="ARBA00022801"/>
    </source>
</evidence>
<name>A0A7K0BM15_9ACTN</name>
<evidence type="ECO:0000313" key="9">
    <source>
        <dbReference type="EMBL" id="MQY02215.1"/>
    </source>
</evidence>
<dbReference type="EC" id="3.5.2.6" evidence="2 5"/>
<dbReference type="SUPFAM" id="SSF56601">
    <property type="entry name" value="beta-lactamase/transpeptidase-like"/>
    <property type="match status" value="1"/>
</dbReference>
<sequence>MRETDRRRPWRTTAAAALAASLLFGGAACGTAPAETRAATRGGTAPVAATGPVRQGEVTRRLRDLETAYKGRIGAFAVDTGTGRVVGHRAHERFPFLSTFKALAAAAVLHKARTQDPGLMERVVHWTEQEEKPNSPKTKGQGGPDKGMTVAQLCDAAIRYSDNTAGNMLLKQLGGPAGYTRHLRSLGDPVSRLDRWEIELNDWKPGERNDTTTPANMGADLREVTAGGALVPADRARLVGWLRANTTGDARIRAGLPHWTVGDKTGSADARANDVAVAWPPGAAAPVIIAVYTYRHDLTAPREDKVIADTAAVLARGLGLAP</sequence>
<dbReference type="RefSeq" id="WP_153530471.1">
    <property type="nucleotide sequence ID" value="NZ_WEGH01000001.1"/>
</dbReference>
<comment type="caution">
    <text evidence="9">The sequence shown here is derived from an EMBL/GenBank/DDBJ whole genome shotgun (WGS) entry which is preliminary data.</text>
</comment>
<dbReference type="GO" id="GO:0046677">
    <property type="term" value="P:response to antibiotic"/>
    <property type="evidence" value="ECO:0007669"/>
    <property type="project" value="UniProtKB-UniRule"/>
</dbReference>
<dbReference type="OrthoDB" id="9784149at2"/>
<comment type="similarity">
    <text evidence="1 5">Belongs to the class-A beta-lactamase family.</text>
</comment>
<dbReference type="GO" id="GO:0030655">
    <property type="term" value="P:beta-lactam antibiotic catabolic process"/>
    <property type="evidence" value="ECO:0007669"/>
    <property type="project" value="InterPro"/>
</dbReference>
<dbReference type="Proteomes" id="UP000487268">
    <property type="component" value="Unassembled WGS sequence"/>
</dbReference>
<evidence type="ECO:0000256" key="4">
    <source>
        <dbReference type="ARBA" id="ARBA00023251"/>
    </source>
</evidence>
<feature type="region of interest" description="Disordered" evidence="6">
    <location>
        <begin position="127"/>
        <end position="146"/>
    </location>
</feature>
<dbReference type="InterPro" id="IPR012338">
    <property type="entry name" value="Beta-lactam/transpept-like"/>
</dbReference>
<evidence type="ECO:0000256" key="6">
    <source>
        <dbReference type="SAM" id="MobiDB-lite"/>
    </source>
</evidence>
<keyword evidence="3 5" id="KW-0378">Hydrolase</keyword>
<dbReference type="EMBL" id="WEGH01000001">
    <property type="protein sequence ID" value="MQY02215.1"/>
    <property type="molecule type" value="Genomic_DNA"/>
</dbReference>
<protein>
    <recommendedName>
        <fullName evidence="2 5">Beta-lactamase</fullName>
        <ecNumber evidence="2 5">3.5.2.6</ecNumber>
    </recommendedName>
</protein>
<dbReference type="Gene3D" id="3.40.710.10">
    <property type="entry name" value="DD-peptidase/beta-lactamase superfamily"/>
    <property type="match status" value="1"/>
</dbReference>
<evidence type="ECO:0000256" key="2">
    <source>
        <dbReference type="ARBA" id="ARBA00012865"/>
    </source>
</evidence>
<keyword evidence="7" id="KW-0732">Signal</keyword>
<dbReference type="InterPro" id="IPR045155">
    <property type="entry name" value="Beta-lactam_cat"/>
</dbReference>
<organism evidence="9 10">
    <name type="scientific">Actinomadura macrotermitis</name>
    <dbReference type="NCBI Taxonomy" id="2585200"/>
    <lineage>
        <taxon>Bacteria</taxon>
        <taxon>Bacillati</taxon>
        <taxon>Actinomycetota</taxon>
        <taxon>Actinomycetes</taxon>
        <taxon>Streptosporangiales</taxon>
        <taxon>Thermomonosporaceae</taxon>
        <taxon>Actinomadura</taxon>
    </lineage>
</organism>
<evidence type="ECO:0000256" key="7">
    <source>
        <dbReference type="SAM" id="SignalP"/>
    </source>
</evidence>
<accession>A0A7K0BM15</accession>
<dbReference type="Pfam" id="PF13354">
    <property type="entry name" value="Beta-lactamase2"/>
    <property type="match status" value="1"/>
</dbReference>
<feature type="chain" id="PRO_5029680946" description="Beta-lactamase" evidence="7">
    <location>
        <begin position="35"/>
        <end position="322"/>
    </location>
</feature>
<evidence type="ECO:0000259" key="8">
    <source>
        <dbReference type="Pfam" id="PF13354"/>
    </source>
</evidence>
<dbReference type="GO" id="GO:0008800">
    <property type="term" value="F:beta-lactamase activity"/>
    <property type="evidence" value="ECO:0007669"/>
    <property type="project" value="UniProtKB-UniRule"/>
</dbReference>
<dbReference type="AlphaFoldDB" id="A0A7K0BM15"/>
<evidence type="ECO:0000256" key="5">
    <source>
        <dbReference type="RuleBase" id="RU361140"/>
    </source>
</evidence>
<dbReference type="NCBIfam" id="NF033103">
    <property type="entry name" value="bla_class_A"/>
    <property type="match status" value="1"/>
</dbReference>
<dbReference type="InterPro" id="IPR000871">
    <property type="entry name" value="Beta-lactam_class-A"/>
</dbReference>
<dbReference type="PANTHER" id="PTHR35333:SF3">
    <property type="entry name" value="BETA-LACTAMASE-TYPE TRANSPEPTIDASE FOLD CONTAINING PROTEIN"/>
    <property type="match status" value="1"/>
</dbReference>
<dbReference type="PROSITE" id="PS00146">
    <property type="entry name" value="BETA_LACTAMASE_A"/>
    <property type="match status" value="1"/>
</dbReference>
<proteinExistence type="inferred from homology"/>
<keyword evidence="10" id="KW-1185">Reference proteome</keyword>
<dbReference type="PANTHER" id="PTHR35333">
    <property type="entry name" value="BETA-LACTAMASE"/>
    <property type="match status" value="1"/>
</dbReference>
<evidence type="ECO:0000256" key="1">
    <source>
        <dbReference type="ARBA" id="ARBA00009009"/>
    </source>
</evidence>
<feature type="signal peptide" evidence="7">
    <location>
        <begin position="1"/>
        <end position="34"/>
    </location>
</feature>
<evidence type="ECO:0000313" key="10">
    <source>
        <dbReference type="Proteomes" id="UP000487268"/>
    </source>
</evidence>
<dbReference type="PROSITE" id="PS51257">
    <property type="entry name" value="PROKAR_LIPOPROTEIN"/>
    <property type="match status" value="1"/>
</dbReference>
<dbReference type="PRINTS" id="PR00118">
    <property type="entry name" value="BLACTAMASEA"/>
</dbReference>
<feature type="domain" description="Beta-lactamase class A catalytic" evidence="8">
    <location>
        <begin position="75"/>
        <end position="293"/>
    </location>
</feature>
<dbReference type="InterPro" id="IPR023650">
    <property type="entry name" value="Beta-lactam_class-A_AS"/>
</dbReference>
<keyword evidence="4 5" id="KW-0046">Antibiotic resistance</keyword>
<comment type="catalytic activity">
    <reaction evidence="5">
        <text>a beta-lactam + H2O = a substituted beta-amino acid</text>
        <dbReference type="Rhea" id="RHEA:20401"/>
        <dbReference type="ChEBI" id="CHEBI:15377"/>
        <dbReference type="ChEBI" id="CHEBI:35627"/>
        <dbReference type="ChEBI" id="CHEBI:140347"/>
        <dbReference type="EC" id="3.5.2.6"/>
    </reaction>
</comment>
<reference evidence="9 10" key="1">
    <citation type="submission" date="2019-10" db="EMBL/GenBank/DDBJ databases">
        <title>Actinomadura rubteroloni sp. nov. and Actinomadura macrotermitis sp. nov., isolated from the gut of fungus growing-termite Macrotermes natalensis.</title>
        <authorList>
            <person name="Benndorf R."/>
            <person name="Martin K."/>
            <person name="Kuefner M."/>
            <person name="De Beer W."/>
            <person name="Kaster A.-K."/>
            <person name="Vollmers J."/>
            <person name="Poulsen M."/>
            <person name="Beemelmanns C."/>
        </authorList>
    </citation>
    <scope>NUCLEOTIDE SEQUENCE [LARGE SCALE GENOMIC DNA]</scope>
    <source>
        <strain evidence="9 10">RB68</strain>
    </source>
</reference>
<gene>
    <name evidence="9" type="primary">bla</name>
    <name evidence="9" type="ORF">ACRB68_02440</name>
</gene>